<organism evidence="2 3">
    <name type="scientific">Reticulomyxa filosa</name>
    <dbReference type="NCBI Taxonomy" id="46433"/>
    <lineage>
        <taxon>Eukaryota</taxon>
        <taxon>Sar</taxon>
        <taxon>Rhizaria</taxon>
        <taxon>Retaria</taxon>
        <taxon>Foraminifera</taxon>
        <taxon>Monothalamids</taxon>
        <taxon>Reticulomyxidae</taxon>
        <taxon>Reticulomyxa</taxon>
    </lineage>
</organism>
<proteinExistence type="predicted"/>
<protein>
    <recommendedName>
        <fullName evidence="4">Transmembrane protein</fullName>
    </recommendedName>
</protein>
<reference evidence="2 3" key="1">
    <citation type="journal article" date="2013" name="Curr. Biol.">
        <title>The Genome of the Foraminiferan Reticulomyxa filosa.</title>
        <authorList>
            <person name="Glockner G."/>
            <person name="Hulsmann N."/>
            <person name="Schleicher M."/>
            <person name="Noegel A.A."/>
            <person name="Eichinger L."/>
            <person name="Gallinger C."/>
            <person name="Pawlowski J."/>
            <person name="Sierra R."/>
            <person name="Euteneuer U."/>
            <person name="Pillet L."/>
            <person name="Moustafa A."/>
            <person name="Platzer M."/>
            <person name="Groth M."/>
            <person name="Szafranski K."/>
            <person name="Schliwa M."/>
        </authorList>
    </citation>
    <scope>NUCLEOTIDE SEQUENCE [LARGE SCALE GENOMIC DNA]</scope>
</reference>
<keyword evidence="1" id="KW-0812">Transmembrane</keyword>
<evidence type="ECO:0008006" key="4">
    <source>
        <dbReference type="Google" id="ProtNLM"/>
    </source>
</evidence>
<evidence type="ECO:0000313" key="3">
    <source>
        <dbReference type="Proteomes" id="UP000023152"/>
    </source>
</evidence>
<comment type="caution">
    <text evidence="2">The sequence shown here is derived from an EMBL/GenBank/DDBJ whole genome shotgun (WGS) entry which is preliminary data.</text>
</comment>
<dbReference type="Proteomes" id="UP000023152">
    <property type="component" value="Unassembled WGS sequence"/>
</dbReference>
<evidence type="ECO:0000256" key="1">
    <source>
        <dbReference type="SAM" id="Phobius"/>
    </source>
</evidence>
<keyword evidence="1" id="KW-1133">Transmembrane helix</keyword>
<gene>
    <name evidence="2" type="ORF">RFI_10219</name>
</gene>
<feature type="transmembrane region" description="Helical" evidence="1">
    <location>
        <begin position="12"/>
        <end position="34"/>
    </location>
</feature>
<sequence>MITIAGTLYNLFFHWPYLLISYCFFLLSWLVFFVSRNNIVLNENLNKKGKKRNNLNHRSFAPCIYQYFLRKQQQEMRQSEPKPKTQDLELNLKEQNELLNYKLCYFVKKIPPLKHLQTQYQIDSHNLSKYAFEEIGAANIALVKGLIDFLQGEKRKAKEAPKQEKKKKPRIPPKVYIVLCLLDDAQPFTANKFWFCWLLVSLKCNKLGRINHKVFTRRHWQFKFQKLNKAKKNRIGKSFINT</sequence>
<name>X6NLR6_RETFI</name>
<evidence type="ECO:0000313" key="2">
    <source>
        <dbReference type="EMBL" id="ETO26916.1"/>
    </source>
</evidence>
<dbReference type="EMBL" id="ASPP01007571">
    <property type="protein sequence ID" value="ETO26916.1"/>
    <property type="molecule type" value="Genomic_DNA"/>
</dbReference>
<keyword evidence="3" id="KW-1185">Reference proteome</keyword>
<dbReference type="AlphaFoldDB" id="X6NLR6"/>
<accession>X6NLR6</accession>
<keyword evidence="1" id="KW-0472">Membrane</keyword>